<dbReference type="OrthoDB" id="3800309at2759"/>
<reference evidence="2" key="1">
    <citation type="journal article" date="2020" name="Stud. Mycol.">
        <title>101 Dothideomycetes genomes: a test case for predicting lifestyles and emergence of pathogens.</title>
        <authorList>
            <person name="Haridas S."/>
            <person name="Albert R."/>
            <person name="Binder M."/>
            <person name="Bloem J."/>
            <person name="Labutti K."/>
            <person name="Salamov A."/>
            <person name="Andreopoulos B."/>
            <person name="Baker S."/>
            <person name="Barry K."/>
            <person name="Bills G."/>
            <person name="Bluhm B."/>
            <person name="Cannon C."/>
            <person name="Castanera R."/>
            <person name="Culley D."/>
            <person name="Daum C."/>
            <person name="Ezra D."/>
            <person name="Gonzalez J."/>
            <person name="Henrissat B."/>
            <person name="Kuo A."/>
            <person name="Liang C."/>
            <person name="Lipzen A."/>
            <person name="Lutzoni F."/>
            <person name="Magnuson J."/>
            <person name="Mondo S."/>
            <person name="Nolan M."/>
            <person name="Ohm R."/>
            <person name="Pangilinan J."/>
            <person name="Park H.-J."/>
            <person name="Ramirez L."/>
            <person name="Alfaro M."/>
            <person name="Sun H."/>
            <person name="Tritt A."/>
            <person name="Yoshinaga Y."/>
            <person name="Zwiers L.-H."/>
            <person name="Turgeon B."/>
            <person name="Goodwin S."/>
            <person name="Spatafora J."/>
            <person name="Crous P."/>
            <person name="Grigoriev I."/>
        </authorList>
    </citation>
    <scope>NUCLEOTIDE SEQUENCE</scope>
    <source>
        <strain evidence="2">CBS 473.64</strain>
    </source>
</reference>
<evidence type="ECO:0000256" key="1">
    <source>
        <dbReference type="SAM" id="MobiDB-lite"/>
    </source>
</evidence>
<name>A0A6A6RGX7_9PLEO</name>
<protein>
    <submittedName>
        <fullName evidence="2">Uncharacterized protein</fullName>
    </submittedName>
</protein>
<keyword evidence="3" id="KW-1185">Reference proteome</keyword>
<dbReference type="AlphaFoldDB" id="A0A6A6RGX7"/>
<gene>
    <name evidence="2" type="ORF">P280DRAFT_297839</name>
</gene>
<feature type="region of interest" description="Disordered" evidence="1">
    <location>
        <begin position="62"/>
        <end position="87"/>
    </location>
</feature>
<feature type="compositionally biased region" description="Polar residues" evidence="1">
    <location>
        <begin position="66"/>
        <end position="83"/>
    </location>
</feature>
<evidence type="ECO:0000313" key="2">
    <source>
        <dbReference type="EMBL" id="KAF2634243.1"/>
    </source>
</evidence>
<proteinExistence type="predicted"/>
<organism evidence="2 3">
    <name type="scientific">Massarina eburnea CBS 473.64</name>
    <dbReference type="NCBI Taxonomy" id="1395130"/>
    <lineage>
        <taxon>Eukaryota</taxon>
        <taxon>Fungi</taxon>
        <taxon>Dikarya</taxon>
        <taxon>Ascomycota</taxon>
        <taxon>Pezizomycotina</taxon>
        <taxon>Dothideomycetes</taxon>
        <taxon>Pleosporomycetidae</taxon>
        <taxon>Pleosporales</taxon>
        <taxon>Massarineae</taxon>
        <taxon>Massarinaceae</taxon>
        <taxon>Massarina</taxon>
    </lineage>
</organism>
<dbReference type="Proteomes" id="UP000799753">
    <property type="component" value="Unassembled WGS sequence"/>
</dbReference>
<accession>A0A6A6RGX7</accession>
<dbReference type="EMBL" id="MU006849">
    <property type="protein sequence ID" value="KAF2634243.1"/>
    <property type="molecule type" value="Genomic_DNA"/>
</dbReference>
<sequence length="359" mass="40650">MSITAEEWEDLQRDCHPFPSYIDAINGYPTPLELHSRNLARQAYERQQAHLAHQAVLMEEQRRYNTRSSTLPQAPNPNSSSRQYLRGLQDNPQPEQVHILHPRELLTPEYVWMPDFERQKLNENLTRAYFFLGQYQDNNRPGLFQQMSVMVQNISRHVSAKHILYLHTETMKRNAEAIMPAIWSELENQRMFPDGHPAKEARARYLFSMVRSLGPVGNAHAKELVRQMDREDKEGRDPYVWLQAFVQRGSAGTVADQQLGEDAGGMVEGLAVGVDGDAEYGGEMHGLPIDESPGMMMPAVDGYGMLPPKQELAGMQPPGLWNHAAMAVQHGSDEMVPEQEIGFGMPVSGQGIEEQYPVF</sequence>
<evidence type="ECO:0000313" key="3">
    <source>
        <dbReference type="Proteomes" id="UP000799753"/>
    </source>
</evidence>